<dbReference type="EMBL" id="BDJK01000048">
    <property type="protein sequence ID" value="GAV23397.1"/>
    <property type="molecule type" value="Genomic_DNA"/>
</dbReference>
<evidence type="ECO:0000313" key="2">
    <source>
        <dbReference type="Proteomes" id="UP000187485"/>
    </source>
</evidence>
<evidence type="ECO:0000313" key="1">
    <source>
        <dbReference type="EMBL" id="GAV23397.1"/>
    </source>
</evidence>
<proteinExistence type="predicted"/>
<protein>
    <submittedName>
        <fullName evidence="1">Uncharacterized protein</fullName>
    </submittedName>
</protein>
<organism evidence="1 2">
    <name type="scientific">Carboxydothermus pertinax</name>
    <dbReference type="NCBI Taxonomy" id="870242"/>
    <lineage>
        <taxon>Bacteria</taxon>
        <taxon>Bacillati</taxon>
        <taxon>Bacillota</taxon>
        <taxon>Clostridia</taxon>
        <taxon>Thermoanaerobacterales</taxon>
        <taxon>Thermoanaerobacteraceae</taxon>
        <taxon>Carboxydothermus</taxon>
    </lineage>
</organism>
<name>A0A1L8CWW7_9THEO</name>
<gene>
    <name evidence="1" type="ORF">cpu_19070</name>
</gene>
<dbReference type="Proteomes" id="UP000187485">
    <property type="component" value="Unassembled WGS sequence"/>
</dbReference>
<comment type="caution">
    <text evidence="1">The sequence shown here is derived from an EMBL/GenBank/DDBJ whole genome shotgun (WGS) entry which is preliminary data.</text>
</comment>
<dbReference type="AlphaFoldDB" id="A0A1L8CWW7"/>
<accession>A0A1L8CWW7</accession>
<dbReference type="STRING" id="870242.cpu_19070"/>
<sequence length="97" mass="11270">MSITHGKPAALSIGFMEEIERQFQEFCGQNNFVEISRIVHFVPGKNYLVFYMITEDGVEFIEKTLGFSLKTKGQTVDKVAWKQFCEYIAKKYICCNR</sequence>
<reference evidence="2" key="1">
    <citation type="submission" date="2016-12" db="EMBL/GenBank/DDBJ databases">
        <title>Draft Genome Sequences od Carboxydothermus pertinax and islandicus, Hydrogenogenic Carboxydotrophic Bacteria.</title>
        <authorList>
            <person name="Fukuyama Y."/>
            <person name="Ohmae K."/>
            <person name="Yoneda Y."/>
            <person name="Yoshida T."/>
            <person name="Sako Y."/>
        </authorList>
    </citation>
    <scope>NUCLEOTIDE SEQUENCE [LARGE SCALE GENOMIC DNA]</scope>
    <source>
        <strain evidence="2">Ug1</strain>
    </source>
</reference>
<keyword evidence="2" id="KW-1185">Reference proteome</keyword>